<dbReference type="OrthoDB" id="9807187at2"/>
<evidence type="ECO:0000256" key="5">
    <source>
        <dbReference type="ARBA" id="ARBA00022989"/>
    </source>
</evidence>
<keyword evidence="3" id="KW-1003">Cell membrane</keyword>
<evidence type="ECO:0000256" key="2">
    <source>
        <dbReference type="ARBA" id="ARBA00006228"/>
    </source>
</evidence>
<evidence type="ECO:0000313" key="7">
    <source>
        <dbReference type="EMBL" id="QEQ95947.1"/>
    </source>
</evidence>
<keyword evidence="6" id="KW-0472">Membrane</keyword>
<dbReference type="Proteomes" id="UP000324760">
    <property type="component" value="Chromosome"/>
</dbReference>
<dbReference type="InterPro" id="IPR002758">
    <property type="entry name" value="Cation_antiport_E"/>
</dbReference>
<dbReference type="KEGG" id="ncu:F0U83_04075"/>
<dbReference type="RefSeq" id="WP_138988976.1">
    <property type="nucleotide sequence ID" value="NZ_CP043869.1"/>
</dbReference>
<dbReference type="PIRSF" id="PIRSF019239">
    <property type="entry name" value="MrpE"/>
    <property type="match status" value="1"/>
</dbReference>
<organism evidence="7 8">
    <name type="scientific">Neptunomonas concharum</name>
    <dbReference type="NCBI Taxonomy" id="1031538"/>
    <lineage>
        <taxon>Bacteria</taxon>
        <taxon>Pseudomonadati</taxon>
        <taxon>Pseudomonadota</taxon>
        <taxon>Gammaproteobacteria</taxon>
        <taxon>Oceanospirillales</taxon>
        <taxon>Oceanospirillaceae</taxon>
        <taxon>Neptunomonas</taxon>
    </lineage>
</organism>
<dbReference type="GO" id="GO:0005886">
    <property type="term" value="C:plasma membrane"/>
    <property type="evidence" value="ECO:0007669"/>
    <property type="project" value="UniProtKB-SubCell"/>
</dbReference>
<sequence>MLNRLFPMPLHSCILVTVWLLLNDFSMGHLVLGTALAIVIPWIAAPLSDPHARVVKPFRAIRYIGMVLVDIVVSNFEVAGRILRPNHHLQPGLIALPLDLTGHFPLSILASTISLTPGTVSVDFSEDLKWLYIHALHIDDEQQLINHIKTRYEEPLREIFAC</sequence>
<evidence type="ECO:0000256" key="3">
    <source>
        <dbReference type="ARBA" id="ARBA00022475"/>
    </source>
</evidence>
<evidence type="ECO:0000256" key="4">
    <source>
        <dbReference type="ARBA" id="ARBA00022692"/>
    </source>
</evidence>
<proteinExistence type="inferred from homology"/>
<gene>
    <name evidence="7" type="ORF">F0U83_04075</name>
</gene>
<dbReference type="NCBIfam" id="NF006518">
    <property type="entry name" value="PRK08965.1-2"/>
    <property type="match status" value="1"/>
</dbReference>
<dbReference type="PANTHER" id="PTHR34584">
    <property type="entry name" value="NA(+)/H(+) ANTIPORTER SUBUNIT E1"/>
    <property type="match status" value="1"/>
</dbReference>
<dbReference type="Pfam" id="PF01899">
    <property type="entry name" value="MNHE"/>
    <property type="match status" value="1"/>
</dbReference>
<dbReference type="GO" id="GO:0008324">
    <property type="term" value="F:monoatomic cation transmembrane transporter activity"/>
    <property type="evidence" value="ECO:0007669"/>
    <property type="project" value="InterPro"/>
</dbReference>
<protein>
    <submittedName>
        <fullName evidence="7">Na+/H+ antiporter subunit E</fullName>
    </submittedName>
</protein>
<keyword evidence="4" id="KW-0812">Transmembrane</keyword>
<dbReference type="PANTHER" id="PTHR34584:SF1">
    <property type="entry name" value="NA(+)_H(+) ANTIPORTER SUBUNIT E1"/>
    <property type="match status" value="1"/>
</dbReference>
<comment type="subcellular location">
    <subcellularLocation>
        <location evidence="1">Cell membrane</location>
        <topology evidence="1">Multi-pass membrane protein</topology>
    </subcellularLocation>
</comment>
<evidence type="ECO:0000256" key="1">
    <source>
        <dbReference type="ARBA" id="ARBA00004651"/>
    </source>
</evidence>
<evidence type="ECO:0000313" key="8">
    <source>
        <dbReference type="Proteomes" id="UP000324760"/>
    </source>
</evidence>
<reference evidence="7 8" key="1">
    <citation type="journal article" date="2019" name="Biochem. Eng. J.">
        <title>Metabolic engineering of the marine bacteria Neptunomonas concharum for the production of acetoin and meso-2,3-butanediol from acetate.</title>
        <authorList>
            <person name="Li W."/>
            <person name="Pu N."/>
            <person name="Liu C.-X."/>
            <person name="Yuan Q.-P."/>
            <person name="Li Z.-J."/>
        </authorList>
    </citation>
    <scope>NUCLEOTIDE SEQUENCE [LARGE SCALE GENOMIC DNA]</scope>
    <source>
        <strain evidence="7 8">JCM17730</strain>
    </source>
</reference>
<evidence type="ECO:0000256" key="6">
    <source>
        <dbReference type="ARBA" id="ARBA00023136"/>
    </source>
</evidence>
<dbReference type="AlphaFoldDB" id="A0A5P1R8M9"/>
<accession>A0A5P1R8M9</accession>
<keyword evidence="5" id="KW-1133">Transmembrane helix</keyword>
<keyword evidence="8" id="KW-1185">Reference proteome</keyword>
<name>A0A5P1R8M9_9GAMM</name>
<dbReference type="EMBL" id="CP043869">
    <property type="protein sequence ID" value="QEQ95947.1"/>
    <property type="molecule type" value="Genomic_DNA"/>
</dbReference>
<comment type="similarity">
    <text evidence="2">Belongs to the CPA3 antiporters (TC 2.A.63) subunit E family.</text>
</comment>